<accession>A0A163J2B5</accession>
<proteinExistence type="predicted"/>
<dbReference type="AlphaFoldDB" id="A0A163J2B5"/>
<feature type="compositionally biased region" description="Polar residues" evidence="1">
    <location>
        <begin position="102"/>
        <end position="123"/>
    </location>
</feature>
<evidence type="ECO:0000313" key="3">
    <source>
        <dbReference type="EMBL" id="SAL99120.1"/>
    </source>
</evidence>
<dbReference type="SMART" id="SM01075">
    <property type="entry name" value="CDT1"/>
    <property type="match status" value="1"/>
</dbReference>
<feature type="compositionally biased region" description="Polar residues" evidence="1">
    <location>
        <begin position="143"/>
        <end position="152"/>
    </location>
</feature>
<keyword evidence="4" id="KW-1185">Reference proteome</keyword>
<feature type="domain" description="CDT1 Geminin-binding" evidence="2">
    <location>
        <begin position="277"/>
        <end position="404"/>
    </location>
</feature>
<organism evidence="3">
    <name type="scientific">Absidia glauca</name>
    <name type="common">Pin mould</name>
    <dbReference type="NCBI Taxonomy" id="4829"/>
    <lineage>
        <taxon>Eukaryota</taxon>
        <taxon>Fungi</taxon>
        <taxon>Fungi incertae sedis</taxon>
        <taxon>Mucoromycota</taxon>
        <taxon>Mucoromycotina</taxon>
        <taxon>Mucoromycetes</taxon>
        <taxon>Mucorales</taxon>
        <taxon>Cunninghamellaceae</taxon>
        <taxon>Absidia</taxon>
    </lineage>
</organism>
<evidence type="ECO:0000256" key="1">
    <source>
        <dbReference type="SAM" id="MobiDB-lite"/>
    </source>
</evidence>
<feature type="region of interest" description="Disordered" evidence="1">
    <location>
        <begin position="64"/>
        <end position="258"/>
    </location>
</feature>
<dbReference type="Proteomes" id="UP000078561">
    <property type="component" value="Unassembled WGS sequence"/>
</dbReference>
<feature type="region of interest" description="Disordered" evidence="1">
    <location>
        <begin position="436"/>
        <end position="457"/>
    </location>
</feature>
<sequence>MLSLVCFSFTRLTMSNPTQQQSRLSLQLRKRNLERTEDGLPQTKHAKQNEITDLTTQKQKIAPAFGAPPIEEERKVTAKRSNPLETTTTQDNAPKKKRVTRQSKLQQFLSIQSPVSEASSQKQDSAEGALETTLSASSETTTQVSAEKTINIEQQQQQQQQEHQEEEEKCVSTTVKEDQPSLGPLNSPSASPTVEPSSNADEPESTTSVHELDSLPSPTSTPKNDRTKSISTSTSTAEGSYGESQSTSPQSCTTTAAAPSSIVHGKSLLIKLDKERINEERTTLDKLVSALDITLTFHAARNVAAFFHKIQPMLRNSTKKNVTISHLCQILHVAPELYDVETKLLKEYGKDVEAHQVSIGQEWKMPLSGKMIQERKDLMMKRSGDYYEQHQEANARIPEKELPRLDKVVDKKKWLQNANLPDRVRSVLELQEQRKAAKEAKAAQPRVEPVGSAKDRAKALLERIRNKQKK</sequence>
<reference evidence="3" key="1">
    <citation type="submission" date="2016-04" db="EMBL/GenBank/DDBJ databases">
        <authorList>
            <person name="Evans L.H."/>
            <person name="Alamgir A."/>
            <person name="Owens N."/>
            <person name="Weber N.D."/>
            <person name="Virtaneva K."/>
            <person name="Barbian K."/>
            <person name="Babar A."/>
            <person name="Rosenke K."/>
        </authorList>
    </citation>
    <scope>NUCLEOTIDE SEQUENCE [LARGE SCALE GENOMIC DNA]</scope>
    <source>
        <strain evidence="3">CBS 101.48</strain>
    </source>
</reference>
<feature type="compositionally biased region" description="Polar residues" evidence="1">
    <location>
        <begin position="229"/>
        <end position="238"/>
    </location>
</feature>
<feature type="compositionally biased region" description="Polar residues" evidence="1">
    <location>
        <begin position="184"/>
        <end position="209"/>
    </location>
</feature>
<gene>
    <name evidence="3" type="primary">ABSGL_04701.1 scaffold 5764</name>
</gene>
<feature type="compositionally biased region" description="Low complexity" evidence="1">
    <location>
        <begin position="129"/>
        <end position="142"/>
    </location>
</feature>
<name>A0A163J2B5_ABSGL</name>
<dbReference type="Pfam" id="PF08839">
    <property type="entry name" value="CDT1"/>
    <property type="match status" value="1"/>
</dbReference>
<dbReference type="SUPFAM" id="SSF46785">
    <property type="entry name" value="Winged helix' DNA-binding domain"/>
    <property type="match status" value="1"/>
</dbReference>
<feature type="compositionally biased region" description="Polar residues" evidence="1">
    <location>
        <begin position="79"/>
        <end position="92"/>
    </location>
</feature>
<dbReference type="InParanoid" id="A0A163J2B5"/>
<dbReference type="OMA" id="FRPVEHI"/>
<dbReference type="OrthoDB" id="2288199at2759"/>
<evidence type="ECO:0000313" key="4">
    <source>
        <dbReference type="Proteomes" id="UP000078561"/>
    </source>
</evidence>
<dbReference type="InterPro" id="IPR036390">
    <property type="entry name" value="WH_DNA-bd_sf"/>
</dbReference>
<dbReference type="STRING" id="4829.A0A163J2B5"/>
<feature type="compositionally biased region" description="Low complexity" evidence="1">
    <location>
        <begin position="244"/>
        <end position="258"/>
    </location>
</feature>
<dbReference type="InterPro" id="IPR014939">
    <property type="entry name" value="CDT1_Gemini-bd-like"/>
</dbReference>
<dbReference type="EMBL" id="LT552482">
    <property type="protein sequence ID" value="SAL99120.1"/>
    <property type="molecule type" value="Genomic_DNA"/>
</dbReference>
<protein>
    <recommendedName>
        <fullName evidence="2">CDT1 Geminin-binding domain-containing protein</fullName>
    </recommendedName>
</protein>
<evidence type="ECO:0000259" key="2">
    <source>
        <dbReference type="SMART" id="SM01075"/>
    </source>
</evidence>